<gene>
    <name evidence="3" type="ORF">IMG5_187880</name>
</gene>
<feature type="domain" description="CRAL-TRIO" evidence="2">
    <location>
        <begin position="1"/>
        <end position="79"/>
    </location>
</feature>
<proteinExistence type="predicted"/>
<dbReference type="eggNOG" id="KOG1471">
    <property type="taxonomic scope" value="Eukaryota"/>
</dbReference>
<evidence type="ECO:0000313" key="3">
    <source>
        <dbReference type="EMBL" id="EGR27843.1"/>
    </source>
</evidence>
<dbReference type="Proteomes" id="UP000008983">
    <property type="component" value="Unassembled WGS sequence"/>
</dbReference>
<dbReference type="InterPro" id="IPR036865">
    <property type="entry name" value="CRAL-TRIO_dom_sf"/>
</dbReference>
<dbReference type="EMBL" id="GL984314">
    <property type="protein sequence ID" value="EGR27843.1"/>
    <property type="molecule type" value="Genomic_DNA"/>
</dbReference>
<dbReference type="AlphaFoldDB" id="G0R3W7"/>
<dbReference type="GeneID" id="14903921"/>
<dbReference type="PANTHER" id="PTHR45657">
    <property type="entry name" value="CRAL-TRIO DOMAIN-CONTAINING PROTEIN YKL091C-RELATED"/>
    <property type="match status" value="1"/>
</dbReference>
<dbReference type="CDD" id="cd00170">
    <property type="entry name" value="SEC14"/>
    <property type="match status" value="1"/>
</dbReference>
<dbReference type="PANTHER" id="PTHR45657:SF1">
    <property type="entry name" value="CRAL-TRIO DOMAIN-CONTAINING PROTEIN YKL091C-RELATED"/>
    <property type="match status" value="1"/>
</dbReference>
<dbReference type="Pfam" id="PF00650">
    <property type="entry name" value="CRAL_TRIO"/>
    <property type="match status" value="1"/>
</dbReference>
<evidence type="ECO:0000313" key="4">
    <source>
        <dbReference type="Proteomes" id="UP000008983"/>
    </source>
</evidence>
<dbReference type="PROSITE" id="PS50191">
    <property type="entry name" value="CRAL_TRIO"/>
    <property type="match status" value="1"/>
</dbReference>
<evidence type="ECO:0000259" key="2">
    <source>
        <dbReference type="PROSITE" id="PS50191"/>
    </source>
</evidence>
<dbReference type="RefSeq" id="XP_004027188.1">
    <property type="nucleotide sequence ID" value="XM_004027139.1"/>
</dbReference>
<feature type="compositionally biased region" description="Polar residues" evidence="1">
    <location>
        <begin position="150"/>
        <end position="167"/>
    </location>
</feature>
<protein>
    <recommendedName>
        <fullName evidence="2">CRAL-TRIO domain-containing protein</fullName>
    </recommendedName>
</protein>
<dbReference type="InterPro" id="IPR051026">
    <property type="entry name" value="PI/PC_transfer"/>
</dbReference>
<dbReference type="InParanoid" id="G0R3W7"/>
<dbReference type="Gene3D" id="3.40.525.10">
    <property type="entry name" value="CRAL-TRIO lipid binding domain"/>
    <property type="match status" value="1"/>
</dbReference>
<sequence>MKKVLPYTKDYYPEVLGQLLIVNSPMLFEAIWNNIKPQIDEQTRKKITIIGSGYKDKLFEIVDQDNIPNFLGGKSNDCITKNIGPWNLQGENLFTKEDLPVQENNNNEEQSEQDVEREALDLVELRNALQGKVVESAIKPPHNPQKYENHTTQGAKFQVSDTPLNTQADEDHNYVG</sequence>
<evidence type="ECO:0000256" key="1">
    <source>
        <dbReference type="SAM" id="MobiDB-lite"/>
    </source>
</evidence>
<accession>G0R3W7</accession>
<organism evidence="3 4">
    <name type="scientific">Ichthyophthirius multifiliis</name>
    <name type="common">White spot disease agent</name>
    <name type="synonym">Ich</name>
    <dbReference type="NCBI Taxonomy" id="5932"/>
    <lineage>
        <taxon>Eukaryota</taxon>
        <taxon>Sar</taxon>
        <taxon>Alveolata</taxon>
        <taxon>Ciliophora</taxon>
        <taxon>Intramacronucleata</taxon>
        <taxon>Oligohymenophorea</taxon>
        <taxon>Hymenostomatida</taxon>
        <taxon>Ophryoglenina</taxon>
        <taxon>Ichthyophthirius</taxon>
    </lineage>
</organism>
<dbReference type="InterPro" id="IPR001251">
    <property type="entry name" value="CRAL-TRIO_dom"/>
</dbReference>
<name>G0R3W7_ICHMU</name>
<feature type="region of interest" description="Disordered" evidence="1">
    <location>
        <begin position="137"/>
        <end position="176"/>
    </location>
</feature>
<reference evidence="3 4" key="1">
    <citation type="submission" date="2011-07" db="EMBL/GenBank/DDBJ databases">
        <authorList>
            <person name="Coyne R."/>
            <person name="Brami D."/>
            <person name="Johnson J."/>
            <person name="Hostetler J."/>
            <person name="Hannick L."/>
            <person name="Clark T."/>
            <person name="Cassidy-Hanley D."/>
            <person name="Inman J."/>
        </authorList>
    </citation>
    <scope>NUCLEOTIDE SEQUENCE [LARGE SCALE GENOMIC DNA]</scope>
    <source>
        <strain evidence="3 4">G5</strain>
    </source>
</reference>
<dbReference type="STRING" id="857967.G0R3W7"/>
<dbReference type="SUPFAM" id="SSF52087">
    <property type="entry name" value="CRAL/TRIO domain"/>
    <property type="match status" value="1"/>
</dbReference>
<dbReference type="OrthoDB" id="1434354at2759"/>
<keyword evidence="4" id="KW-1185">Reference proteome</keyword>